<dbReference type="Proteomes" id="UP000199026">
    <property type="component" value="Unassembled WGS sequence"/>
</dbReference>
<keyword evidence="2 4" id="KW-0808">Transferase</keyword>
<evidence type="ECO:0000313" key="5">
    <source>
        <dbReference type="Proteomes" id="UP000199026"/>
    </source>
</evidence>
<dbReference type="GeneID" id="78124682"/>
<dbReference type="CDD" id="cd03801">
    <property type="entry name" value="GT4_PimA-like"/>
    <property type="match status" value="1"/>
</dbReference>
<proteinExistence type="predicted"/>
<dbReference type="InterPro" id="IPR001296">
    <property type="entry name" value="Glyco_trans_1"/>
</dbReference>
<sequence>MSTPKHNAAIWYASDGYDPDNKGINGRRVAGASFLKGFAAHGRVEEFVSLSENHRGAKAFEAQMRALGVSQPIRGVSFFNARKIAPVDVVYYPAPNYASELWRRQSLGSKAYSICGITHTTATTAVMQGAVDLRLAPQMPWDAVICTSKAVLASQEAQQDMADDYLRARFGNTPPRPVMPVIPLGITPKDYAHDPKARTRLRKRMNLGEKDVVISTLSRLTPFGKFDPFPLFMAMEDASHKLPKGLKLHFVACGIYTDEHSRKIFEDGAAKLMPNVSFTHLDGASAEARIEALSGADIFTFPIDNIQETFGLAPLEAMAAGLPQITTDWDGMRDTVSEDVGIRVPTRSLPAGHGAIDAWGYLTKRLSYAQYSNNISAMTEVDLPALTEAIVTLASDPIKRKAMGAAGLKRVNEQFSWKVIIPQYQDLWGELSSIRGHAETGVTTPHLHQTQ</sequence>
<feature type="domain" description="Glycosyl transferase family 1" evidence="3">
    <location>
        <begin position="240"/>
        <end position="346"/>
    </location>
</feature>
<name>A0A1H3KL61_9RHOB</name>
<dbReference type="Pfam" id="PF00534">
    <property type="entry name" value="Glycos_transf_1"/>
    <property type="match status" value="1"/>
</dbReference>
<evidence type="ECO:0000256" key="1">
    <source>
        <dbReference type="ARBA" id="ARBA00022676"/>
    </source>
</evidence>
<dbReference type="PANTHER" id="PTHR12526">
    <property type="entry name" value="GLYCOSYLTRANSFERASE"/>
    <property type="match status" value="1"/>
</dbReference>
<organism evidence="4 5">
    <name type="scientific">Lentibacter algarum</name>
    <dbReference type="NCBI Taxonomy" id="576131"/>
    <lineage>
        <taxon>Bacteria</taxon>
        <taxon>Pseudomonadati</taxon>
        <taxon>Pseudomonadota</taxon>
        <taxon>Alphaproteobacteria</taxon>
        <taxon>Rhodobacterales</taxon>
        <taxon>Roseobacteraceae</taxon>
        <taxon>Lentibacter</taxon>
    </lineage>
</organism>
<reference evidence="4 5" key="1">
    <citation type="submission" date="2016-10" db="EMBL/GenBank/DDBJ databases">
        <authorList>
            <person name="de Groot N.N."/>
        </authorList>
    </citation>
    <scope>NUCLEOTIDE SEQUENCE [LARGE SCALE GENOMIC DNA]</scope>
    <source>
        <strain evidence="4 5">DSM 24677</strain>
    </source>
</reference>
<gene>
    <name evidence="4" type="ORF">SAMN05444486_102615</name>
</gene>
<evidence type="ECO:0000313" key="4">
    <source>
        <dbReference type="EMBL" id="SDY52887.1"/>
    </source>
</evidence>
<dbReference type="SUPFAM" id="SSF53756">
    <property type="entry name" value="UDP-Glycosyltransferase/glycogen phosphorylase"/>
    <property type="match status" value="1"/>
</dbReference>
<evidence type="ECO:0000259" key="3">
    <source>
        <dbReference type="Pfam" id="PF00534"/>
    </source>
</evidence>
<dbReference type="EMBL" id="FNPR01000002">
    <property type="protein sequence ID" value="SDY52887.1"/>
    <property type="molecule type" value="Genomic_DNA"/>
</dbReference>
<keyword evidence="5" id="KW-1185">Reference proteome</keyword>
<protein>
    <submittedName>
        <fullName evidence="4">Glycosyl transferases group 1</fullName>
    </submittedName>
</protein>
<dbReference type="AlphaFoldDB" id="A0A1H3KL61"/>
<dbReference type="RefSeq" id="WP_177170660.1">
    <property type="nucleotide sequence ID" value="NZ_FNPR01000002.1"/>
</dbReference>
<dbReference type="GO" id="GO:0016757">
    <property type="term" value="F:glycosyltransferase activity"/>
    <property type="evidence" value="ECO:0007669"/>
    <property type="project" value="UniProtKB-KW"/>
</dbReference>
<dbReference type="PANTHER" id="PTHR12526:SF510">
    <property type="entry name" value="D-INOSITOL 3-PHOSPHATE GLYCOSYLTRANSFERASE"/>
    <property type="match status" value="1"/>
</dbReference>
<dbReference type="Gene3D" id="3.40.50.2000">
    <property type="entry name" value="Glycogen Phosphorylase B"/>
    <property type="match status" value="1"/>
</dbReference>
<accession>A0A1H3KL61</accession>
<evidence type="ECO:0000256" key="2">
    <source>
        <dbReference type="ARBA" id="ARBA00022679"/>
    </source>
</evidence>
<dbReference type="STRING" id="576131.SAMN05444486_102615"/>
<keyword evidence="1" id="KW-0328">Glycosyltransferase</keyword>